<evidence type="ECO:0000256" key="8">
    <source>
        <dbReference type="ARBA" id="ARBA00023136"/>
    </source>
</evidence>
<keyword evidence="3 9" id="KW-0813">Transport</keyword>
<keyword evidence="8 9" id="KW-0472">Membrane</keyword>
<dbReference type="InterPro" id="IPR035906">
    <property type="entry name" value="MetI-like_sf"/>
</dbReference>
<feature type="transmembrane region" description="Helical" evidence="9">
    <location>
        <begin position="66"/>
        <end position="84"/>
    </location>
</feature>
<keyword evidence="7 9" id="KW-1133">Transmembrane helix</keyword>
<proteinExistence type="inferred from homology"/>
<dbReference type="CDD" id="cd06261">
    <property type="entry name" value="TM_PBP2"/>
    <property type="match status" value="1"/>
</dbReference>
<name>A0A3D3TLD6_9BACT</name>
<evidence type="ECO:0000256" key="3">
    <source>
        <dbReference type="ARBA" id="ARBA00022448"/>
    </source>
</evidence>
<feature type="transmembrane region" description="Helical" evidence="9">
    <location>
        <begin position="147"/>
        <end position="169"/>
    </location>
</feature>
<dbReference type="PANTHER" id="PTHR30614">
    <property type="entry name" value="MEMBRANE COMPONENT OF AMINO ACID ABC TRANSPORTER"/>
    <property type="match status" value="1"/>
</dbReference>
<reference evidence="11 12" key="1">
    <citation type="journal article" date="2018" name="Nat. Biotechnol.">
        <title>A standardized bacterial taxonomy based on genome phylogeny substantially revises the tree of life.</title>
        <authorList>
            <person name="Parks D.H."/>
            <person name="Chuvochina M."/>
            <person name="Waite D.W."/>
            <person name="Rinke C."/>
            <person name="Skarshewski A."/>
            <person name="Chaumeil P.A."/>
            <person name="Hugenholtz P."/>
        </authorList>
    </citation>
    <scope>NUCLEOTIDE SEQUENCE [LARGE SCALE GENOMIC DNA]</scope>
    <source>
        <strain evidence="11">UBA9905</strain>
    </source>
</reference>
<comment type="subcellular location">
    <subcellularLocation>
        <location evidence="1 9">Cell membrane</location>
        <topology evidence="1 9">Multi-pass membrane protein</topology>
    </subcellularLocation>
</comment>
<accession>A0A3D3TLD6</accession>
<dbReference type="NCBIfam" id="TIGR01726">
    <property type="entry name" value="HEQRo_perm_3TM"/>
    <property type="match status" value="1"/>
</dbReference>
<gene>
    <name evidence="11" type="ORF">DIT26_05215</name>
</gene>
<dbReference type="PROSITE" id="PS50928">
    <property type="entry name" value="ABC_TM1"/>
    <property type="match status" value="1"/>
</dbReference>
<evidence type="ECO:0000256" key="2">
    <source>
        <dbReference type="ARBA" id="ARBA00010072"/>
    </source>
</evidence>
<dbReference type="Gene3D" id="1.10.3720.10">
    <property type="entry name" value="MetI-like"/>
    <property type="match status" value="1"/>
</dbReference>
<dbReference type="InterPro" id="IPR000515">
    <property type="entry name" value="MetI-like"/>
</dbReference>
<evidence type="ECO:0000256" key="4">
    <source>
        <dbReference type="ARBA" id="ARBA00022475"/>
    </source>
</evidence>
<feature type="transmembrane region" description="Helical" evidence="9">
    <location>
        <begin position="189"/>
        <end position="210"/>
    </location>
</feature>
<dbReference type="SUPFAM" id="SSF161098">
    <property type="entry name" value="MetI-like"/>
    <property type="match status" value="1"/>
</dbReference>
<keyword evidence="5 9" id="KW-0812">Transmembrane</keyword>
<evidence type="ECO:0000313" key="12">
    <source>
        <dbReference type="Proteomes" id="UP000264215"/>
    </source>
</evidence>
<dbReference type="InterPro" id="IPR010065">
    <property type="entry name" value="AA_ABC_transptr_permease_3TM"/>
</dbReference>
<feature type="transmembrane region" description="Helical" evidence="9">
    <location>
        <begin position="20"/>
        <end position="45"/>
    </location>
</feature>
<comment type="caution">
    <text evidence="11">The sequence shown here is derived from an EMBL/GenBank/DDBJ whole genome shotgun (WGS) entry which is preliminary data.</text>
</comment>
<dbReference type="AlphaFoldDB" id="A0A3D3TLD6"/>
<evidence type="ECO:0000256" key="6">
    <source>
        <dbReference type="ARBA" id="ARBA00022970"/>
    </source>
</evidence>
<comment type="similarity">
    <text evidence="2">Belongs to the binding-protein-dependent transport system permease family. HisMQ subfamily.</text>
</comment>
<dbReference type="PANTHER" id="PTHR30614:SF20">
    <property type="entry name" value="GLUTAMINE TRANSPORT SYSTEM PERMEASE PROTEIN GLNP"/>
    <property type="match status" value="1"/>
</dbReference>
<evidence type="ECO:0000256" key="9">
    <source>
        <dbReference type="RuleBase" id="RU363032"/>
    </source>
</evidence>
<dbReference type="InterPro" id="IPR043429">
    <property type="entry name" value="ArtM/GltK/GlnP/TcyL/YhdX-like"/>
</dbReference>
<evidence type="ECO:0000256" key="7">
    <source>
        <dbReference type="ARBA" id="ARBA00022989"/>
    </source>
</evidence>
<dbReference type="Proteomes" id="UP000264215">
    <property type="component" value="Unassembled WGS sequence"/>
</dbReference>
<sequence length="224" mass="24953">MEQYIFPKLTSYDALLLLKGMGMTITVTLLAIAIGLAIGFFIGLLRSLKIPVLSKLLLVYIEPIRNSPLVAQLFFAYYGIAMVTDFNPSAFQAAVWTLGINTSAFAAVIVDASIRSVEKGQWEAAYSLGMNYWKTFRLVIVPQAIRVFIPSFVGLCVNQLQVSSLVSLIGFVDLTRVGYMLTLRTYRPFLIWSIVAVLYFALSFPISKFARYAESRVKSYGKIG</sequence>
<dbReference type="Pfam" id="PF00528">
    <property type="entry name" value="BPD_transp_1"/>
    <property type="match status" value="1"/>
</dbReference>
<feature type="transmembrane region" description="Helical" evidence="9">
    <location>
        <begin position="90"/>
        <end position="110"/>
    </location>
</feature>
<dbReference type="EMBL" id="DQBS01000124">
    <property type="protein sequence ID" value="HCO69970.1"/>
    <property type="molecule type" value="Genomic_DNA"/>
</dbReference>
<evidence type="ECO:0000313" key="11">
    <source>
        <dbReference type="EMBL" id="HCO69970.1"/>
    </source>
</evidence>
<dbReference type="GO" id="GO:0043190">
    <property type="term" value="C:ATP-binding cassette (ABC) transporter complex"/>
    <property type="evidence" value="ECO:0007669"/>
    <property type="project" value="InterPro"/>
</dbReference>
<dbReference type="GO" id="GO:0022857">
    <property type="term" value="F:transmembrane transporter activity"/>
    <property type="evidence" value="ECO:0007669"/>
    <property type="project" value="InterPro"/>
</dbReference>
<feature type="domain" description="ABC transmembrane type-1" evidence="10">
    <location>
        <begin position="21"/>
        <end position="210"/>
    </location>
</feature>
<evidence type="ECO:0000259" key="10">
    <source>
        <dbReference type="PROSITE" id="PS50928"/>
    </source>
</evidence>
<dbReference type="GO" id="GO:0006865">
    <property type="term" value="P:amino acid transport"/>
    <property type="evidence" value="ECO:0007669"/>
    <property type="project" value="UniProtKB-KW"/>
</dbReference>
<protein>
    <recommendedName>
        <fullName evidence="10">ABC transmembrane type-1 domain-containing protein</fullName>
    </recommendedName>
</protein>
<organism evidence="11 12">
    <name type="scientific">Mesotoga infera</name>
    <dbReference type="NCBI Taxonomy" id="1236046"/>
    <lineage>
        <taxon>Bacteria</taxon>
        <taxon>Thermotogati</taxon>
        <taxon>Thermotogota</taxon>
        <taxon>Thermotogae</taxon>
        <taxon>Kosmotogales</taxon>
        <taxon>Kosmotogaceae</taxon>
        <taxon>Mesotoga</taxon>
    </lineage>
</organism>
<evidence type="ECO:0000256" key="5">
    <source>
        <dbReference type="ARBA" id="ARBA00022692"/>
    </source>
</evidence>
<evidence type="ECO:0000256" key="1">
    <source>
        <dbReference type="ARBA" id="ARBA00004651"/>
    </source>
</evidence>
<keyword evidence="6" id="KW-0029">Amino-acid transport</keyword>
<keyword evidence="4" id="KW-1003">Cell membrane</keyword>